<sequence length="302" mass="32666">MLRTWVVRLAASRLTLSVRSFHVPATPGTIAWPPSFPSVPTSRATRVTSEAKERSWSTMVLMASLSCRISPRTSTVILRERSPLATAMVTSAMLRTCAVRLEAMEFTLSVRSFHTPLTPPTWAWPPSLPSVPTSRATRVTSEVNTPSRSIMVLTMVAERRNSPSSGRPSTSSRTVWVRSPCATAAMARVTSAVGRSRSSMSMLIEASIWPQAPRDWSKRARSRTLPSLPTTCPTRLSSSAIFWLAATMSLKASASLPSSPVQSPGSRTEKSPSRTACSPRNRILRSGAGPAYARPPASTPST</sequence>
<gene>
    <name evidence="2" type="ORF">Mterra_03499</name>
</gene>
<accession>A0A399E6X7</accession>
<dbReference type="AlphaFoldDB" id="A0A399E6X7"/>
<keyword evidence="3" id="KW-1185">Reference proteome</keyword>
<comment type="caution">
    <text evidence="2">The sequence shown here is derived from an EMBL/GenBank/DDBJ whole genome shotgun (WGS) entry which is preliminary data.</text>
</comment>
<protein>
    <submittedName>
        <fullName evidence="2">Uncharacterized protein</fullName>
    </submittedName>
</protein>
<evidence type="ECO:0000313" key="3">
    <source>
        <dbReference type="Proteomes" id="UP000265715"/>
    </source>
</evidence>
<reference evidence="2 3" key="1">
    <citation type="submission" date="2018-08" db="EMBL/GenBank/DDBJ databases">
        <title>Meiothermus terrae DSM 26712 genome sequencing project.</title>
        <authorList>
            <person name="Da Costa M.S."/>
            <person name="Albuquerque L."/>
            <person name="Raposo P."/>
            <person name="Froufe H.J.C."/>
            <person name="Barroso C.S."/>
            <person name="Egas C."/>
        </authorList>
    </citation>
    <scope>NUCLEOTIDE SEQUENCE [LARGE SCALE GENOMIC DNA]</scope>
    <source>
        <strain evidence="2 3">DSM 26712</strain>
    </source>
</reference>
<organism evidence="2 3">
    <name type="scientific">Calidithermus terrae</name>
    <dbReference type="NCBI Taxonomy" id="1408545"/>
    <lineage>
        <taxon>Bacteria</taxon>
        <taxon>Thermotogati</taxon>
        <taxon>Deinococcota</taxon>
        <taxon>Deinococci</taxon>
        <taxon>Thermales</taxon>
        <taxon>Thermaceae</taxon>
        <taxon>Calidithermus</taxon>
    </lineage>
</organism>
<name>A0A399E6X7_9DEIN</name>
<evidence type="ECO:0000313" key="2">
    <source>
        <dbReference type="EMBL" id="RIH80487.1"/>
    </source>
</evidence>
<proteinExistence type="predicted"/>
<evidence type="ECO:0000256" key="1">
    <source>
        <dbReference type="SAM" id="MobiDB-lite"/>
    </source>
</evidence>
<dbReference type="EMBL" id="QXDL01000226">
    <property type="protein sequence ID" value="RIH80487.1"/>
    <property type="molecule type" value="Genomic_DNA"/>
</dbReference>
<dbReference type="Proteomes" id="UP000265715">
    <property type="component" value="Unassembled WGS sequence"/>
</dbReference>
<feature type="region of interest" description="Disordered" evidence="1">
    <location>
        <begin position="254"/>
        <end position="302"/>
    </location>
</feature>